<evidence type="ECO:0000313" key="2">
    <source>
        <dbReference type="Proteomes" id="UP000032568"/>
    </source>
</evidence>
<gene>
    <name evidence="1" type="ORF">SG35_000765</name>
</gene>
<dbReference type="InterPro" id="IPR009758">
    <property type="entry name" value="DUF1326"/>
</dbReference>
<accession>A0AAE9YS40</accession>
<keyword evidence="2" id="KW-1185">Reference proteome</keyword>
<name>A0AAE9YS40_9GAMM</name>
<dbReference type="AlphaFoldDB" id="A0AAE9YS40"/>
<organism evidence="1 2">
    <name type="scientific">Thalassomonas actiniarum</name>
    <dbReference type="NCBI Taxonomy" id="485447"/>
    <lineage>
        <taxon>Bacteria</taxon>
        <taxon>Pseudomonadati</taxon>
        <taxon>Pseudomonadota</taxon>
        <taxon>Gammaproteobacteria</taxon>
        <taxon>Alteromonadales</taxon>
        <taxon>Colwelliaceae</taxon>
        <taxon>Thalassomonas</taxon>
    </lineage>
</organism>
<protein>
    <submittedName>
        <fullName evidence="1">DUF1326 domain-containing protein</fullName>
    </submittedName>
</protein>
<dbReference type="Proteomes" id="UP000032568">
    <property type="component" value="Chromosome"/>
</dbReference>
<reference evidence="1 2" key="1">
    <citation type="journal article" date="2015" name="Genome Announc.">
        <title>Draft Genome Sequences of Marine Isolates of Thalassomonas viridans and Thalassomonas actiniarum.</title>
        <authorList>
            <person name="Olonade I."/>
            <person name="van Zyl L.J."/>
            <person name="Trindade M."/>
        </authorList>
    </citation>
    <scope>NUCLEOTIDE SEQUENCE [LARGE SCALE GENOMIC DNA]</scope>
    <source>
        <strain evidence="1 2">A5K-106</strain>
    </source>
</reference>
<dbReference type="KEGG" id="tact:SG35_000765"/>
<evidence type="ECO:0000313" key="1">
    <source>
        <dbReference type="EMBL" id="WDD99254.1"/>
    </source>
</evidence>
<sequence length="198" mass="21776">MHQIECSNSSYGYAGQFAGFPECIDNRCELLIGFSVIEGRFNHLDLSGLNIIYAAMWPKAIYQGDGIGVFFVDQATISQEQVTAIATIMSGQAGGQPFALLSGTFSALEGPVLQDIDINIDEKYASFSIRDMVQAQQTPLVSPLTGVEQNIYMSYPDTPLMVHKTKLANTRLMSINYGRLNFKHDNCFAAKTIVSWGN</sequence>
<reference evidence="1 2" key="2">
    <citation type="journal article" date="2022" name="Mar. Drugs">
        <title>Bioassay-Guided Fractionation Leads to the Detection of Cholic Acid Generated by the Rare Thalassomonas sp.</title>
        <authorList>
            <person name="Pheiffer F."/>
            <person name="Schneider Y.K."/>
            <person name="Hansen E.H."/>
            <person name="Andersen J.H."/>
            <person name="Isaksson J."/>
            <person name="Busche T."/>
            <person name="R C."/>
            <person name="Kalinowski J."/>
            <person name="Zyl L.V."/>
            <person name="Trindade M."/>
        </authorList>
    </citation>
    <scope>NUCLEOTIDE SEQUENCE [LARGE SCALE GENOMIC DNA]</scope>
    <source>
        <strain evidence="1 2">A5K-106</strain>
    </source>
</reference>
<dbReference type="Pfam" id="PF07040">
    <property type="entry name" value="DUF1326"/>
    <property type="match status" value="1"/>
</dbReference>
<proteinExistence type="predicted"/>
<dbReference type="EMBL" id="CP059735">
    <property type="protein sequence ID" value="WDD99254.1"/>
    <property type="molecule type" value="Genomic_DNA"/>
</dbReference>